<dbReference type="GO" id="GO:0016811">
    <property type="term" value="F:hydrolase activity, acting on carbon-nitrogen (but not peptide) bonds, in linear amides"/>
    <property type="evidence" value="ECO:0007669"/>
    <property type="project" value="UniProtKB-ARBA"/>
</dbReference>
<sequence length="296" mass="33087">MERIVVSAVQFAIEPMNVEKNLSIAHYWITKTKEFSNANLVVLPESFTTGFTPIGGVKDLWKAVSTIPGPIIDRAVQWASELDMYICFPTYERGEVFPVIYNSAALIGPDGLLGVYRKTHPFPSERLEAGGWTTPGREPFSVETPIGNIGMVICYDGDFPELARITTLKGAEIICRPSAFLRTFDQWELTNRARAYDNHVYWIGTNSVGRDASGAYFFGCSMIVHPSGMKLSQAGGCDEFIHAELDPDPIKKIIPGSNRDQIFDHIQDRNTEAYTGILEEGKSAFEPAKRIPFRRR</sequence>
<dbReference type="Pfam" id="PF00795">
    <property type="entry name" value="CN_hydrolase"/>
    <property type="match status" value="1"/>
</dbReference>
<dbReference type="SUPFAM" id="SSF56317">
    <property type="entry name" value="Carbon-nitrogen hydrolase"/>
    <property type="match status" value="1"/>
</dbReference>
<accession>A0A7Z7PSP6</accession>
<feature type="domain" description="CN hydrolase" evidence="2">
    <location>
        <begin position="4"/>
        <end position="247"/>
    </location>
</feature>
<reference evidence="3 4" key="1">
    <citation type="submission" date="2017-01" db="EMBL/GenBank/DDBJ databases">
        <authorList>
            <person name="Erauso G."/>
        </authorList>
    </citation>
    <scope>NUCLEOTIDE SEQUENCE [LARGE SCALE GENOMIC DNA]</scope>
    <source>
        <strain evidence="3">MESINF1</strain>
    </source>
</reference>
<keyword evidence="4" id="KW-1185">Reference proteome</keyword>
<keyword evidence="1" id="KW-0378">Hydrolase</keyword>
<dbReference type="Proteomes" id="UP000250796">
    <property type="component" value="Chromosome MESINF"/>
</dbReference>
<keyword evidence="3" id="KW-0449">Lipoprotein</keyword>
<evidence type="ECO:0000259" key="2">
    <source>
        <dbReference type="PROSITE" id="PS50263"/>
    </source>
</evidence>
<organism evidence="3 4">
    <name type="scientific">Mesotoga infera</name>
    <dbReference type="NCBI Taxonomy" id="1236046"/>
    <lineage>
        <taxon>Bacteria</taxon>
        <taxon>Thermotogati</taxon>
        <taxon>Thermotogota</taxon>
        <taxon>Thermotogae</taxon>
        <taxon>Kosmotogales</taxon>
        <taxon>Kosmotogaceae</taxon>
        <taxon>Mesotoga</taxon>
    </lineage>
</organism>
<name>A0A7Z7PSP6_9BACT</name>
<dbReference type="InterPro" id="IPR003010">
    <property type="entry name" value="C-N_Hydrolase"/>
</dbReference>
<evidence type="ECO:0000313" key="3">
    <source>
        <dbReference type="EMBL" id="SSC14023.1"/>
    </source>
</evidence>
<dbReference type="RefSeq" id="WP_169700268.1">
    <property type="nucleotide sequence ID" value="NZ_LS974202.1"/>
</dbReference>
<protein>
    <submittedName>
        <fullName evidence="3">Nitrilase/cyanide hydratase and apolipoprotein N-acyltransferase</fullName>
    </submittedName>
</protein>
<dbReference type="InterPro" id="IPR050345">
    <property type="entry name" value="Aliph_Amidase/BUP"/>
</dbReference>
<dbReference type="Gene3D" id="3.60.110.10">
    <property type="entry name" value="Carbon-nitrogen hydrolase"/>
    <property type="match status" value="1"/>
</dbReference>
<keyword evidence="3" id="KW-0012">Acyltransferase</keyword>
<gene>
    <name evidence="3" type="ORF">MESINF_2583</name>
</gene>
<dbReference type="EMBL" id="LS974202">
    <property type="protein sequence ID" value="SSC14023.1"/>
    <property type="molecule type" value="Genomic_DNA"/>
</dbReference>
<dbReference type="CDD" id="cd07197">
    <property type="entry name" value="nitrilase"/>
    <property type="match status" value="1"/>
</dbReference>
<dbReference type="GO" id="GO:0016746">
    <property type="term" value="F:acyltransferase activity"/>
    <property type="evidence" value="ECO:0007669"/>
    <property type="project" value="UniProtKB-KW"/>
</dbReference>
<evidence type="ECO:0000256" key="1">
    <source>
        <dbReference type="ARBA" id="ARBA00022801"/>
    </source>
</evidence>
<dbReference type="PROSITE" id="PS50263">
    <property type="entry name" value="CN_HYDROLASE"/>
    <property type="match status" value="1"/>
</dbReference>
<dbReference type="InterPro" id="IPR036526">
    <property type="entry name" value="C-N_Hydrolase_sf"/>
</dbReference>
<dbReference type="AlphaFoldDB" id="A0A7Z7PSP6"/>
<proteinExistence type="predicted"/>
<keyword evidence="3" id="KW-0808">Transferase</keyword>
<dbReference type="KEGG" id="minf:MESINF_2583"/>
<dbReference type="PANTHER" id="PTHR43674">
    <property type="entry name" value="NITRILASE C965.09-RELATED"/>
    <property type="match status" value="1"/>
</dbReference>
<dbReference type="PANTHER" id="PTHR43674:SF2">
    <property type="entry name" value="BETA-UREIDOPROPIONASE"/>
    <property type="match status" value="1"/>
</dbReference>
<evidence type="ECO:0000313" key="4">
    <source>
        <dbReference type="Proteomes" id="UP000250796"/>
    </source>
</evidence>